<dbReference type="GO" id="GO:0016757">
    <property type="term" value="F:glycosyltransferase activity"/>
    <property type="evidence" value="ECO:0007669"/>
    <property type="project" value="UniProtKB-KW"/>
</dbReference>
<organism evidence="2 3">
    <name type="scientific">Aurantiacibacter flavus</name>
    <dbReference type="NCBI Taxonomy" id="3145232"/>
    <lineage>
        <taxon>Bacteria</taxon>
        <taxon>Pseudomonadati</taxon>
        <taxon>Pseudomonadota</taxon>
        <taxon>Alphaproteobacteria</taxon>
        <taxon>Sphingomonadales</taxon>
        <taxon>Erythrobacteraceae</taxon>
        <taxon>Aurantiacibacter</taxon>
    </lineage>
</organism>
<dbReference type="GO" id="GO:0016779">
    <property type="term" value="F:nucleotidyltransferase activity"/>
    <property type="evidence" value="ECO:0007669"/>
    <property type="project" value="UniProtKB-KW"/>
</dbReference>
<dbReference type="RefSeq" id="WP_346783694.1">
    <property type="nucleotide sequence ID" value="NZ_JBDLBR010000001.1"/>
</dbReference>
<dbReference type="Gene3D" id="3.40.50.2000">
    <property type="entry name" value="Glycogen Phosphorylase B"/>
    <property type="match status" value="1"/>
</dbReference>
<comment type="caution">
    <text evidence="2">The sequence shown here is derived from an EMBL/GenBank/DDBJ whole genome shotgun (WGS) entry which is preliminary data.</text>
</comment>
<dbReference type="Pfam" id="PF13692">
    <property type="entry name" value="Glyco_trans_1_4"/>
    <property type="match status" value="1"/>
</dbReference>
<keyword evidence="2" id="KW-0548">Nucleotidyltransferase</keyword>
<dbReference type="EMBL" id="JBDLBR010000001">
    <property type="protein sequence ID" value="MEN7536254.1"/>
    <property type="molecule type" value="Genomic_DNA"/>
</dbReference>
<evidence type="ECO:0000313" key="2">
    <source>
        <dbReference type="EMBL" id="MEN7536254.1"/>
    </source>
</evidence>
<name>A0ABV0CTS5_9SPHN</name>
<dbReference type="Proteomes" id="UP001484535">
    <property type="component" value="Unassembled WGS sequence"/>
</dbReference>
<accession>A0ABV0CTS5</accession>
<dbReference type="EC" id="2.4.-.-" evidence="2"/>
<reference evidence="2 3" key="1">
    <citation type="submission" date="2024-05" db="EMBL/GenBank/DDBJ databases">
        <authorList>
            <person name="Park S."/>
        </authorList>
    </citation>
    <scope>NUCLEOTIDE SEQUENCE [LARGE SCALE GENOMIC DNA]</scope>
    <source>
        <strain evidence="2 3">DGU5</strain>
    </source>
</reference>
<dbReference type="SUPFAM" id="SSF53756">
    <property type="entry name" value="UDP-Glycosyltransferase/glycogen phosphorylase"/>
    <property type="match status" value="1"/>
</dbReference>
<keyword evidence="3" id="KW-1185">Reference proteome</keyword>
<sequence length="341" mass="37791">MNKNVRKRIALSPVSTESNAFCNLFTQAVEQAGMQPVPYQWGLRDLSGTDAVIFHWPDRFLRPDDPYTTAQQLWRLLLLRKTHGLKLVWVAHNVAPHDGADSRSVLRSMFLGALDGIIYLSQRSRDLVRERYDVPRHVIEQLTVHGSYPGSSTPFLPPEPGMPVSIASVGLVRPYKNLEELVEAARALDPAKVDVRIAGKRHDAGYAAELESMAGPGGAIRFDLRDTLLSEAEMEAAIDAAHGVVLPYRNILNSGSAIHALSRGRPVLVPALGSMPELAQLVGEDWVRLYDGALSAPTLADFAAHIRRLPASAKPNLSPLSWDRVKRDLDEFFEQLFAQRR</sequence>
<proteinExistence type="predicted"/>
<keyword evidence="1 2" id="KW-0808">Transferase</keyword>
<protein>
    <submittedName>
        <fullName evidence="2">Glycosyltransferase</fullName>
        <ecNumber evidence="2">2.4.-.-</ecNumber>
    </submittedName>
</protein>
<keyword evidence="2" id="KW-0328">Glycosyltransferase</keyword>
<dbReference type="PANTHER" id="PTHR46401:SF2">
    <property type="entry name" value="GLYCOSYLTRANSFERASE WBBK-RELATED"/>
    <property type="match status" value="1"/>
</dbReference>
<dbReference type="PANTHER" id="PTHR46401">
    <property type="entry name" value="GLYCOSYLTRANSFERASE WBBK-RELATED"/>
    <property type="match status" value="1"/>
</dbReference>
<evidence type="ECO:0000256" key="1">
    <source>
        <dbReference type="ARBA" id="ARBA00022679"/>
    </source>
</evidence>
<gene>
    <name evidence="2" type="ORF">ABDJ38_03610</name>
</gene>
<evidence type="ECO:0000313" key="3">
    <source>
        <dbReference type="Proteomes" id="UP001484535"/>
    </source>
</evidence>